<organism evidence="2 3">
    <name type="scientific">Desulfomicrobium norvegicum (strain DSM 1741 / NCIMB 8310)</name>
    <name type="common">Desulfovibrio baculatus (strain Norway 4)</name>
    <name type="synonym">Desulfovibrio desulfuricans (strain Norway 4)</name>
    <dbReference type="NCBI Taxonomy" id="52561"/>
    <lineage>
        <taxon>Bacteria</taxon>
        <taxon>Pseudomonadati</taxon>
        <taxon>Thermodesulfobacteriota</taxon>
        <taxon>Desulfovibrionia</taxon>
        <taxon>Desulfovibrionales</taxon>
        <taxon>Desulfomicrobiaceae</taxon>
        <taxon>Desulfomicrobium</taxon>
    </lineage>
</organism>
<dbReference type="Proteomes" id="UP000199581">
    <property type="component" value="Unassembled WGS sequence"/>
</dbReference>
<dbReference type="InterPro" id="IPR025961">
    <property type="entry name" value="Metal_resist"/>
</dbReference>
<dbReference type="Gene3D" id="1.20.120.1490">
    <property type="match status" value="1"/>
</dbReference>
<reference evidence="2 3" key="1">
    <citation type="submission" date="2016-10" db="EMBL/GenBank/DDBJ databases">
        <authorList>
            <person name="Varghese N."/>
            <person name="Submissions S."/>
        </authorList>
    </citation>
    <scope>NUCLEOTIDE SEQUENCE [LARGE SCALE GENOMIC DNA]</scope>
    <source>
        <strain evidence="2 3">DSM 1741</strain>
    </source>
</reference>
<comment type="caution">
    <text evidence="2">The sequence shown here is derived from an EMBL/GenBank/DDBJ whole genome shotgun (WGS) entry which is preliminary data.</text>
</comment>
<sequence length="179" mass="20418">MRKIIFSFMLISLLLAAPLWAADNQSVQTQNPSYSGSGYGTEGMGPGMMGQGSGYHGRGSGMMGHDRDMGRGMRGYGREMGPDPQGWQDMPPEQRKQWRERRSQFMQEILPLRQELSAKQMELETLWEQENPDTEKVKALSDRIAELRSKLDRKHDEYLTQCRQAFGDRGWTCPGGGRW</sequence>
<feature type="signal peptide" evidence="1">
    <location>
        <begin position="1"/>
        <end position="21"/>
    </location>
</feature>
<evidence type="ECO:0000313" key="2">
    <source>
        <dbReference type="EMBL" id="SFL70668.1"/>
    </source>
</evidence>
<name>A0A8G2C2R5_DESNO</name>
<proteinExistence type="predicted"/>
<dbReference type="RefSeq" id="WP_092191604.1">
    <property type="nucleotide sequence ID" value="NZ_FOTO01000005.1"/>
</dbReference>
<dbReference type="OrthoDB" id="9938516at2"/>
<gene>
    <name evidence="2" type="ORF">SAMN05421830_10576</name>
</gene>
<feature type="chain" id="PRO_5034541404" evidence="1">
    <location>
        <begin position="22"/>
        <end position="179"/>
    </location>
</feature>
<protein>
    <submittedName>
        <fullName evidence="2">Heavy-metal resistance</fullName>
    </submittedName>
</protein>
<keyword evidence="3" id="KW-1185">Reference proteome</keyword>
<dbReference type="AlphaFoldDB" id="A0A8G2C2R5"/>
<keyword evidence="1" id="KW-0732">Signal</keyword>
<evidence type="ECO:0000256" key="1">
    <source>
        <dbReference type="SAM" id="SignalP"/>
    </source>
</evidence>
<evidence type="ECO:0000313" key="3">
    <source>
        <dbReference type="Proteomes" id="UP000199581"/>
    </source>
</evidence>
<dbReference type="Pfam" id="PF13801">
    <property type="entry name" value="Metal_resist"/>
    <property type="match status" value="1"/>
</dbReference>
<dbReference type="EMBL" id="FOTO01000005">
    <property type="protein sequence ID" value="SFL70668.1"/>
    <property type="molecule type" value="Genomic_DNA"/>
</dbReference>
<accession>A0A8G2C2R5</accession>